<evidence type="ECO:0000313" key="7">
    <source>
        <dbReference type="EMBL" id="MBC1521960.1"/>
    </source>
</evidence>
<dbReference type="PROSITE" id="PS50983">
    <property type="entry name" value="FE_B12_PBP"/>
    <property type="match status" value="1"/>
</dbReference>
<dbReference type="GO" id="GO:1901678">
    <property type="term" value="P:iron coordination entity transport"/>
    <property type="evidence" value="ECO:0007669"/>
    <property type="project" value="UniProtKB-ARBA"/>
</dbReference>
<dbReference type="SUPFAM" id="SSF53807">
    <property type="entry name" value="Helical backbone' metal receptor"/>
    <property type="match status" value="1"/>
</dbReference>
<evidence type="ECO:0000256" key="5">
    <source>
        <dbReference type="SAM" id="SignalP"/>
    </source>
</evidence>
<dbReference type="InterPro" id="IPR051313">
    <property type="entry name" value="Bact_iron-sidero_bind"/>
</dbReference>
<evidence type="ECO:0000313" key="8">
    <source>
        <dbReference type="Proteomes" id="UP000559885"/>
    </source>
</evidence>
<evidence type="ECO:0000259" key="6">
    <source>
        <dbReference type="PROSITE" id="PS50983"/>
    </source>
</evidence>
<dbReference type="CDD" id="cd01140">
    <property type="entry name" value="FatB"/>
    <property type="match status" value="1"/>
</dbReference>
<dbReference type="PANTHER" id="PTHR30532:SF28">
    <property type="entry name" value="PETROBACTIN-BINDING PROTEIN YCLQ"/>
    <property type="match status" value="1"/>
</dbReference>
<accession>A0A841ZSQ1</accession>
<keyword evidence="4 5" id="KW-0732">Signal</keyword>
<comment type="caution">
    <text evidence="7">The sequence shown here is derived from an EMBL/GenBank/DDBJ whole genome shotgun (WGS) entry which is preliminary data.</text>
</comment>
<feature type="chain" id="PRO_5038999445" evidence="5">
    <location>
        <begin position="20"/>
        <end position="314"/>
    </location>
</feature>
<evidence type="ECO:0000256" key="2">
    <source>
        <dbReference type="ARBA" id="ARBA00008814"/>
    </source>
</evidence>
<dbReference type="Proteomes" id="UP000559885">
    <property type="component" value="Unassembled WGS sequence"/>
</dbReference>
<comment type="subcellular location">
    <subcellularLocation>
        <location evidence="1">Cell envelope</location>
    </subcellularLocation>
</comment>
<dbReference type="InterPro" id="IPR033870">
    <property type="entry name" value="FatB"/>
</dbReference>
<keyword evidence="3" id="KW-0813">Transport</keyword>
<protein>
    <submittedName>
        <fullName evidence="7">Siderophore ABC transporter substrate-binding protein</fullName>
    </submittedName>
</protein>
<dbReference type="InterPro" id="IPR002491">
    <property type="entry name" value="ABC_transptr_periplasmic_BD"/>
</dbReference>
<feature type="signal peptide" evidence="5">
    <location>
        <begin position="1"/>
        <end position="19"/>
    </location>
</feature>
<gene>
    <name evidence="7" type="ORF">HB912_09900</name>
</gene>
<evidence type="ECO:0000256" key="1">
    <source>
        <dbReference type="ARBA" id="ARBA00004196"/>
    </source>
</evidence>
<dbReference type="RefSeq" id="WP_185374228.1">
    <property type="nucleotide sequence ID" value="NZ_JAARRM010000004.1"/>
</dbReference>
<dbReference type="Pfam" id="PF01497">
    <property type="entry name" value="Peripla_BP_2"/>
    <property type="match status" value="1"/>
</dbReference>
<dbReference type="PROSITE" id="PS51257">
    <property type="entry name" value="PROKAR_LIPOPROTEIN"/>
    <property type="match status" value="1"/>
</dbReference>
<proteinExistence type="inferred from homology"/>
<comment type="similarity">
    <text evidence="2">Belongs to the bacterial solute-binding protein 8 family.</text>
</comment>
<dbReference type="EMBL" id="JAARRM010000004">
    <property type="protein sequence ID" value="MBC1521960.1"/>
    <property type="molecule type" value="Genomic_DNA"/>
</dbReference>
<name>A0A841ZSQ1_9LIST</name>
<dbReference type="Gene3D" id="3.40.50.1980">
    <property type="entry name" value="Nitrogenase molybdenum iron protein domain"/>
    <property type="match status" value="2"/>
</dbReference>
<organism evidence="7 8">
    <name type="scientific">Listeria aquatica</name>
    <dbReference type="NCBI Taxonomy" id="1494960"/>
    <lineage>
        <taxon>Bacteria</taxon>
        <taxon>Bacillati</taxon>
        <taxon>Bacillota</taxon>
        <taxon>Bacilli</taxon>
        <taxon>Bacillales</taxon>
        <taxon>Listeriaceae</taxon>
        <taxon>Listeria</taxon>
    </lineage>
</organism>
<dbReference type="PANTHER" id="PTHR30532">
    <property type="entry name" value="IRON III DICITRATE-BINDING PERIPLASMIC PROTEIN"/>
    <property type="match status" value="1"/>
</dbReference>
<evidence type="ECO:0000256" key="4">
    <source>
        <dbReference type="ARBA" id="ARBA00022729"/>
    </source>
</evidence>
<feature type="domain" description="Fe/B12 periplasmic-binding" evidence="6">
    <location>
        <begin position="56"/>
        <end position="314"/>
    </location>
</feature>
<dbReference type="GO" id="GO:0030288">
    <property type="term" value="C:outer membrane-bounded periplasmic space"/>
    <property type="evidence" value="ECO:0007669"/>
    <property type="project" value="TreeGrafter"/>
</dbReference>
<sequence>MKKLATLFFISLLAVVLTACGGGKASSDGDKAKADSKEITIKHELGKTKLTQDPSKVTVFDFGSLDTMEKLGLSNKVAATPKQSLPSYLKAFDTDKVKDAGGLKEPDFEAINETGSDLNIISGRQSDTYDKFSEIAPTIYLGLDTSNYIASFHANVEKIGKIFGKEKQAQKELDKIDTQIEKVKASAPKGKKGLIILANDGKISAYGPGSRFGLIHDVLGVEPVDTSIKASTHGQSISMEYISDKNPDYIYVIDRGAAVGGESSAKKTVENDLVKTTNAYKNGKIIYLNPEYWYLSGGGLESVKEMVKEVGDSF</sequence>
<evidence type="ECO:0000256" key="3">
    <source>
        <dbReference type="ARBA" id="ARBA00022448"/>
    </source>
</evidence>
<dbReference type="AlphaFoldDB" id="A0A841ZSQ1"/>
<reference evidence="7 8" key="1">
    <citation type="submission" date="2020-03" db="EMBL/GenBank/DDBJ databases">
        <title>Soil Listeria distribution.</title>
        <authorList>
            <person name="Liao J."/>
            <person name="Wiedmann M."/>
        </authorList>
    </citation>
    <scope>NUCLEOTIDE SEQUENCE [LARGE SCALE GENOMIC DNA]</scope>
    <source>
        <strain evidence="7 8">FSL L7-1507</strain>
    </source>
</reference>